<evidence type="ECO:0000313" key="3">
    <source>
        <dbReference type="Proteomes" id="UP000299102"/>
    </source>
</evidence>
<accession>A0A4C2A979</accession>
<feature type="compositionally biased region" description="Pro residues" evidence="1">
    <location>
        <begin position="1"/>
        <end position="15"/>
    </location>
</feature>
<sequence length="82" mass="8620">MHSPPARQPSPPPRPFFRAAGTRSLSAPHMNGLSGAPSLGGFIARTAERAGTIAPCSNADVGRVANARCHQNDKRPGMVEFL</sequence>
<feature type="region of interest" description="Disordered" evidence="1">
    <location>
        <begin position="1"/>
        <end position="32"/>
    </location>
</feature>
<comment type="caution">
    <text evidence="2">The sequence shown here is derived from an EMBL/GenBank/DDBJ whole genome shotgun (WGS) entry which is preliminary data.</text>
</comment>
<evidence type="ECO:0000256" key="1">
    <source>
        <dbReference type="SAM" id="MobiDB-lite"/>
    </source>
</evidence>
<proteinExistence type="predicted"/>
<dbReference type="EMBL" id="BGZK01002816">
    <property type="protein sequence ID" value="GBP96648.1"/>
    <property type="molecule type" value="Genomic_DNA"/>
</dbReference>
<protein>
    <submittedName>
        <fullName evidence="2">Uncharacterized protein</fullName>
    </submittedName>
</protein>
<reference evidence="2 3" key="1">
    <citation type="journal article" date="2019" name="Commun. Biol.">
        <title>The bagworm genome reveals a unique fibroin gene that provides high tensile strength.</title>
        <authorList>
            <person name="Kono N."/>
            <person name="Nakamura H."/>
            <person name="Ohtoshi R."/>
            <person name="Tomita M."/>
            <person name="Numata K."/>
            <person name="Arakawa K."/>
        </authorList>
    </citation>
    <scope>NUCLEOTIDE SEQUENCE [LARGE SCALE GENOMIC DNA]</scope>
</reference>
<keyword evidence="3" id="KW-1185">Reference proteome</keyword>
<evidence type="ECO:0000313" key="2">
    <source>
        <dbReference type="EMBL" id="GBP96648.1"/>
    </source>
</evidence>
<organism evidence="2 3">
    <name type="scientific">Eumeta variegata</name>
    <name type="common">Bagworm moth</name>
    <name type="synonym">Eumeta japonica</name>
    <dbReference type="NCBI Taxonomy" id="151549"/>
    <lineage>
        <taxon>Eukaryota</taxon>
        <taxon>Metazoa</taxon>
        <taxon>Ecdysozoa</taxon>
        <taxon>Arthropoda</taxon>
        <taxon>Hexapoda</taxon>
        <taxon>Insecta</taxon>
        <taxon>Pterygota</taxon>
        <taxon>Neoptera</taxon>
        <taxon>Endopterygota</taxon>
        <taxon>Lepidoptera</taxon>
        <taxon>Glossata</taxon>
        <taxon>Ditrysia</taxon>
        <taxon>Tineoidea</taxon>
        <taxon>Psychidae</taxon>
        <taxon>Oiketicinae</taxon>
        <taxon>Eumeta</taxon>
    </lineage>
</organism>
<dbReference type="Proteomes" id="UP000299102">
    <property type="component" value="Unassembled WGS sequence"/>
</dbReference>
<name>A0A4C2A979_EUMVA</name>
<gene>
    <name evidence="2" type="ORF">EVAR_46058_1</name>
</gene>
<dbReference type="AlphaFoldDB" id="A0A4C2A979"/>